<dbReference type="Gramene" id="CDY37324">
    <property type="protein sequence ID" value="CDY37324"/>
    <property type="gene ID" value="GSBRNA2T00063850001"/>
</dbReference>
<dbReference type="Proteomes" id="UP001295469">
    <property type="component" value="Chromosome A01"/>
</dbReference>
<evidence type="ECO:0000313" key="3">
    <source>
        <dbReference type="Proteomes" id="UP000028999"/>
    </source>
</evidence>
<reference evidence="2 3" key="1">
    <citation type="journal article" date="2014" name="Science">
        <title>Plant genetics. Early allopolyploid evolution in the post-Neolithic Brassica napus oilseed genome.</title>
        <authorList>
            <person name="Chalhoub B."/>
            <person name="Denoeud F."/>
            <person name="Liu S."/>
            <person name="Parkin I.A."/>
            <person name="Tang H."/>
            <person name="Wang X."/>
            <person name="Chiquet J."/>
            <person name="Belcram H."/>
            <person name="Tong C."/>
            <person name="Samans B."/>
            <person name="Correa M."/>
            <person name="Da Silva C."/>
            <person name="Just J."/>
            <person name="Falentin C."/>
            <person name="Koh C.S."/>
            <person name="Le Clainche I."/>
            <person name="Bernard M."/>
            <person name="Bento P."/>
            <person name="Noel B."/>
            <person name="Labadie K."/>
            <person name="Alberti A."/>
            <person name="Charles M."/>
            <person name="Arnaud D."/>
            <person name="Guo H."/>
            <person name="Daviaud C."/>
            <person name="Alamery S."/>
            <person name="Jabbari K."/>
            <person name="Zhao M."/>
            <person name="Edger P.P."/>
            <person name="Chelaifa H."/>
            <person name="Tack D."/>
            <person name="Lassalle G."/>
            <person name="Mestiri I."/>
            <person name="Schnel N."/>
            <person name="Le Paslier M.C."/>
            <person name="Fan G."/>
            <person name="Renault V."/>
            <person name="Bayer P.E."/>
            <person name="Golicz A.A."/>
            <person name="Manoli S."/>
            <person name="Lee T.H."/>
            <person name="Thi V.H."/>
            <person name="Chalabi S."/>
            <person name="Hu Q."/>
            <person name="Fan C."/>
            <person name="Tollenaere R."/>
            <person name="Lu Y."/>
            <person name="Battail C."/>
            <person name="Shen J."/>
            <person name="Sidebottom C.H."/>
            <person name="Wang X."/>
            <person name="Canaguier A."/>
            <person name="Chauveau A."/>
            <person name="Berard A."/>
            <person name="Deniot G."/>
            <person name="Guan M."/>
            <person name="Liu Z."/>
            <person name="Sun F."/>
            <person name="Lim Y.P."/>
            <person name="Lyons E."/>
            <person name="Town C.D."/>
            <person name="Bancroft I."/>
            <person name="Wang X."/>
            <person name="Meng J."/>
            <person name="Ma J."/>
            <person name="Pires J.C."/>
            <person name="King G.J."/>
            <person name="Brunel D."/>
            <person name="Delourme R."/>
            <person name="Renard M."/>
            <person name="Aury J.M."/>
            <person name="Adams K.L."/>
            <person name="Batley J."/>
            <person name="Snowdon R.J."/>
            <person name="Tost J."/>
            <person name="Edwards D."/>
            <person name="Zhou Y."/>
            <person name="Hua W."/>
            <person name="Sharpe A.G."/>
            <person name="Paterson A.H."/>
            <person name="Guan C."/>
            <person name="Wincker P."/>
        </authorList>
    </citation>
    <scope>NUCLEOTIDE SEQUENCE [LARGE SCALE GENOMIC DNA]</scope>
    <source>
        <strain evidence="3">cv. Darmor-bzh</strain>
    </source>
</reference>
<dbReference type="Proteomes" id="UP000028999">
    <property type="component" value="Unassembled WGS sequence"/>
</dbReference>
<dbReference type="EMBL" id="HG994355">
    <property type="protein sequence ID" value="CAF2153741.1"/>
    <property type="molecule type" value="Genomic_DNA"/>
</dbReference>
<gene>
    <name evidence="2" type="primary">BnaA01g25440D</name>
    <name evidence="1" type="ORF">DARMORV10_A01P33830.1</name>
    <name evidence="2" type="ORF">GSBRNA2T00063850001</name>
</gene>
<protein>
    <submittedName>
        <fullName evidence="1">(rape) hypothetical protein</fullName>
    </submittedName>
    <submittedName>
        <fullName evidence="2">BnaA01g25440D protein</fullName>
    </submittedName>
</protein>
<dbReference type="STRING" id="3708.A0A078HJ11"/>
<sequence length="60" mass="7209">MTLNEYSEVEEAGSEEMFITETKFNFVPIDELMIISYLNGDYFIFRCHRCCPKCFSYHEH</sequence>
<reference evidence="2" key="2">
    <citation type="submission" date="2014-06" db="EMBL/GenBank/DDBJ databases">
        <authorList>
            <person name="Genoscope - CEA"/>
        </authorList>
    </citation>
    <scope>NUCLEOTIDE SEQUENCE</scope>
</reference>
<dbReference type="PaxDb" id="3708-A0A078HJ11"/>
<dbReference type="AlphaFoldDB" id="A0A078HJ11"/>
<reference evidence="1" key="3">
    <citation type="submission" date="2021-01" db="EMBL/GenBank/DDBJ databases">
        <authorList>
            <consortium name="Genoscope - CEA"/>
            <person name="William W."/>
        </authorList>
    </citation>
    <scope>NUCLEOTIDE SEQUENCE</scope>
</reference>
<organism evidence="2 3">
    <name type="scientific">Brassica napus</name>
    <name type="common">Rape</name>
    <dbReference type="NCBI Taxonomy" id="3708"/>
    <lineage>
        <taxon>Eukaryota</taxon>
        <taxon>Viridiplantae</taxon>
        <taxon>Streptophyta</taxon>
        <taxon>Embryophyta</taxon>
        <taxon>Tracheophyta</taxon>
        <taxon>Spermatophyta</taxon>
        <taxon>Magnoliopsida</taxon>
        <taxon>eudicotyledons</taxon>
        <taxon>Gunneridae</taxon>
        <taxon>Pentapetalae</taxon>
        <taxon>rosids</taxon>
        <taxon>malvids</taxon>
        <taxon>Brassicales</taxon>
        <taxon>Brassicaceae</taxon>
        <taxon>Brassiceae</taxon>
        <taxon>Brassica</taxon>
    </lineage>
</organism>
<keyword evidence="3" id="KW-1185">Reference proteome</keyword>
<name>A0A078HJ11_BRANA</name>
<evidence type="ECO:0000313" key="2">
    <source>
        <dbReference type="EMBL" id="CDY37324.1"/>
    </source>
</evidence>
<accession>A0A078HJ11</accession>
<proteinExistence type="predicted"/>
<evidence type="ECO:0000313" key="1">
    <source>
        <dbReference type="EMBL" id="CAF2153741.1"/>
    </source>
</evidence>
<dbReference type="EMBL" id="LK032397">
    <property type="protein sequence ID" value="CDY37324.1"/>
    <property type="molecule type" value="Genomic_DNA"/>
</dbReference>